<dbReference type="HOGENOM" id="CLU_033401_3_0_3"/>
<sequence>MSNDFMSPQTNEDYLALLRQGVEVWNAWKAHHPDIRPNLSFATGKGVAIQGAKLSGVDLSRANLSQADLSKADLIGANLSEAYLSEAYLSEADLIGANLTAADLRNADLISANLIGANLNNIYLSGADLTKANLSGADLVGAKLIGAKLSGTNLSGANLSGANLSGAHLVGANLRGTNLKGANCSQANLRGVNLQRCKAFNTDFHQAIFTAACLEDWHINSGTNLAEVICEYVYLQTNQHERCPHQGTFAPGEFTRVFQVPLETVNLTFRNGIDWQAFFAAFQACQVQDGSNILTIQSLENRPDGVLTIRIAIPIDANRLEVEHFLNREYDAQLEVIDKDYRYQLQVKYEQVATYRQQSANLTEILQRLAEKTVNPAQTINVEARRLVEPLTPYPSNQGESMENCPSGNSAIAPAYTLEQKQRLTDTATKIQKLLQQLDQTYPTNTPLEKQRVVIEVLERIEQNPMLKASVVEGLKGVQTEVLKELIDHPLVNVLLAALEEYQTIH</sequence>
<dbReference type="Pfam" id="PF00805">
    <property type="entry name" value="Pentapeptide"/>
    <property type="match status" value="3"/>
</dbReference>
<dbReference type="eggNOG" id="COG1357">
    <property type="taxonomic scope" value="Bacteria"/>
</dbReference>
<dbReference type="STRING" id="118168.MC7420_1733"/>
<dbReference type="InterPro" id="IPR051082">
    <property type="entry name" value="Pentapeptide-BTB/POZ_domain"/>
</dbReference>
<dbReference type="AlphaFoldDB" id="B4VMN7"/>
<protein>
    <submittedName>
        <fullName evidence="1">Pentapeptide repeat protein</fullName>
    </submittedName>
</protein>
<evidence type="ECO:0000313" key="2">
    <source>
        <dbReference type="Proteomes" id="UP000003835"/>
    </source>
</evidence>
<reference evidence="1 2" key="1">
    <citation type="submission" date="2008-07" db="EMBL/GenBank/DDBJ databases">
        <authorList>
            <person name="Tandeau de Marsac N."/>
            <person name="Ferriera S."/>
            <person name="Johnson J."/>
            <person name="Kravitz S."/>
            <person name="Beeson K."/>
            <person name="Sutton G."/>
            <person name="Rogers Y.-H."/>
            <person name="Friedman R."/>
            <person name="Frazier M."/>
            <person name="Venter J.C."/>
        </authorList>
    </citation>
    <scope>NUCLEOTIDE SEQUENCE [LARGE SCALE GENOMIC DNA]</scope>
    <source>
        <strain evidence="1 2">PCC 7420</strain>
    </source>
</reference>
<name>B4VMN7_9CYAN</name>
<dbReference type="InterPro" id="IPR001646">
    <property type="entry name" value="5peptide_repeat"/>
</dbReference>
<dbReference type="PANTHER" id="PTHR14136">
    <property type="entry name" value="BTB_POZ DOMAIN-CONTAINING PROTEIN KCTD9"/>
    <property type="match status" value="1"/>
</dbReference>
<dbReference type="SUPFAM" id="SSF141571">
    <property type="entry name" value="Pentapeptide repeat-like"/>
    <property type="match status" value="1"/>
</dbReference>
<dbReference type="Proteomes" id="UP000003835">
    <property type="component" value="Unassembled WGS sequence"/>
</dbReference>
<dbReference type="Gene3D" id="2.160.20.80">
    <property type="entry name" value="E3 ubiquitin-protein ligase SopA"/>
    <property type="match status" value="2"/>
</dbReference>
<evidence type="ECO:0000313" key="1">
    <source>
        <dbReference type="EMBL" id="EDX76730.1"/>
    </source>
</evidence>
<accession>B4VMN7</accession>
<proteinExistence type="predicted"/>
<keyword evidence="2" id="KW-1185">Reference proteome</keyword>
<organism evidence="1 2">
    <name type="scientific">Coleofasciculus chthonoplastes PCC 7420</name>
    <dbReference type="NCBI Taxonomy" id="118168"/>
    <lineage>
        <taxon>Bacteria</taxon>
        <taxon>Bacillati</taxon>
        <taxon>Cyanobacteriota</taxon>
        <taxon>Cyanophyceae</taxon>
        <taxon>Coleofasciculales</taxon>
        <taxon>Coleofasciculaceae</taxon>
        <taxon>Coleofasciculus</taxon>
    </lineage>
</organism>
<gene>
    <name evidence="1" type="ORF">MC7420_1733</name>
</gene>
<dbReference type="EMBL" id="DS989845">
    <property type="protein sequence ID" value="EDX76730.1"/>
    <property type="molecule type" value="Genomic_DNA"/>
</dbReference>
<dbReference type="PANTHER" id="PTHR14136:SF17">
    <property type="entry name" value="BTB_POZ DOMAIN-CONTAINING PROTEIN KCTD9"/>
    <property type="match status" value="1"/>
</dbReference>